<sequence length="449" mass="50374">MATAVALKPAVELLNQQQSINMLKNTIRIGISSIAYLRNLFEEDVFDEASVSGLTLKQLKPSQPEANMILNWLNTGVFDAMELHYLRLLVFGIHGLDDNLIECYHFSFKYSDEQSEVVMSLRRSSEHSKTMLVGESPRIACSKDDAREQSVQVSLEFSIFQCLGHADVTFPFKLLKSLILLTQSFGPLPECRYISMKLWYYDEKIPDGYEPKGFRAVSEDELIRFNESPLEAAVGQVFIALSIYGSSSETFLLQVDTGYHNLSVRVKTTCEEDTDFAYEGVDAEQYNRGENCIFYCPKLGYNVSQLSRDATITDGVYSGIIDRHVLAAHFGDNLPEKVVDKVLEELASEGLLQLSQRDPKSLSQETEARQTSVAKSINSPESMSQEMLETEAERLFNEATALAKTNQYVKKDTLTSGLGVEEIVAKPLLERMIVEGVVKKKAIRGKGFE</sequence>
<gene>
    <name evidence="8" type="ORF">IE077_001959</name>
</gene>
<dbReference type="SUPFAM" id="SSF56019">
    <property type="entry name" value="The spindle assembly checkpoint protein mad2"/>
    <property type="match status" value="1"/>
</dbReference>
<keyword evidence="4" id="KW-0539">Nucleus</keyword>
<dbReference type="PANTHER" id="PTHR48225">
    <property type="entry name" value="HORMA DOMAIN-CONTAINING PROTEIN 1"/>
    <property type="match status" value="1"/>
</dbReference>
<name>A0ABQ7JBX2_9APIC</name>
<comment type="caution">
    <text evidence="8">The sequence shown here is derived from an EMBL/GenBank/DDBJ whole genome shotgun (WGS) entry which is preliminary data.</text>
</comment>
<evidence type="ECO:0000256" key="6">
    <source>
        <dbReference type="SAM" id="MobiDB-lite"/>
    </source>
</evidence>
<keyword evidence="5" id="KW-0469">Meiosis</keyword>
<feature type="domain" description="HORMA" evidence="7">
    <location>
        <begin position="17"/>
        <end position="250"/>
    </location>
</feature>
<dbReference type="PANTHER" id="PTHR48225:SF7">
    <property type="entry name" value="MEIOSIS-SPECIFIC PROTEIN HOP1"/>
    <property type="match status" value="1"/>
</dbReference>
<dbReference type="Pfam" id="PF02301">
    <property type="entry name" value="HORMA"/>
    <property type="match status" value="1"/>
</dbReference>
<evidence type="ECO:0000313" key="9">
    <source>
        <dbReference type="Proteomes" id="UP000823046"/>
    </source>
</evidence>
<evidence type="ECO:0000256" key="5">
    <source>
        <dbReference type="ARBA" id="ARBA00023254"/>
    </source>
</evidence>
<feature type="region of interest" description="Disordered" evidence="6">
    <location>
        <begin position="354"/>
        <end position="382"/>
    </location>
</feature>
<proteinExistence type="predicted"/>
<dbReference type="PROSITE" id="PS50815">
    <property type="entry name" value="HORMA"/>
    <property type="match status" value="1"/>
</dbReference>
<evidence type="ECO:0000313" key="8">
    <source>
        <dbReference type="EMBL" id="KAF8821497.1"/>
    </source>
</evidence>
<reference evidence="8 9" key="1">
    <citation type="journal article" date="2020" name="bioRxiv">
        <title>Metabolic contributions of an alphaproteobacterial endosymbiont in the apicomplexan Cardiosporidium cionae.</title>
        <authorList>
            <person name="Hunter E.S."/>
            <person name="Paight C.J."/>
            <person name="Lane C.E."/>
        </authorList>
    </citation>
    <scope>NUCLEOTIDE SEQUENCE [LARGE SCALE GENOMIC DNA]</scope>
    <source>
        <strain evidence="8">ESH_2018</strain>
    </source>
</reference>
<protein>
    <submittedName>
        <fullName evidence="8">HORMA domain-containing protein</fullName>
    </submittedName>
</protein>
<evidence type="ECO:0000256" key="1">
    <source>
        <dbReference type="ARBA" id="ARBA00004123"/>
    </source>
</evidence>
<keyword evidence="9" id="KW-1185">Reference proteome</keyword>
<dbReference type="EMBL" id="JADAQX010000173">
    <property type="protein sequence ID" value="KAF8821497.1"/>
    <property type="molecule type" value="Genomic_DNA"/>
</dbReference>
<evidence type="ECO:0000256" key="4">
    <source>
        <dbReference type="ARBA" id="ARBA00023242"/>
    </source>
</evidence>
<dbReference type="InterPro" id="IPR036570">
    <property type="entry name" value="HORMA_dom_sf"/>
</dbReference>
<evidence type="ECO:0000259" key="7">
    <source>
        <dbReference type="PROSITE" id="PS50815"/>
    </source>
</evidence>
<keyword evidence="3" id="KW-0158">Chromosome</keyword>
<dbReference type="InterPro" id="IPR051294">
    <property type="entry name" value="HORMA_MeioticProgression"/>
</dbReference>
<dbReference type="InterPro" id="IPR003511">
    <property type="entry name" value="HORMA_dom"/>
</dbReference>
<evidence type="ECO:0000256" key="3">
    <source>
        <dbReference type="ARBA" id="ARBA00022454"/>
    </source>
</evidence>
<comment type="subcellular location">
    <subcellularLocation>
        <location evidence="2">Chromosome</location>
    </subcellularLocation>
    <subcellularLocation>
        <location evidence="1">Nucleus</location>
    </subcellularLocation>
</comment>
<evidence type="ECO:0000256" key="2">
    <source>
        <dbReference type="ARBA" id="ARBA00004286"/>
    </source>
</evidence>
<accession>A0ABQ7JBX2</accession>
<dbReference type="Proteomes" id="UP000823046">
    <property type="component" value="Unassembled WGS sequence"/>
</dbReference>
<dbReference type="Gene3D" id="3.30.900.10">
    <property type="entry name" value="HORMA domain"/>
    <property type="match status" value="1"/>
</dbReference>
<organism evidence="8 9">
    <name type="scientific">Cardiosporidium cionae</name>
    <dbReference type="NCBI Taxonomy" id="476202"/>
    <lineage>
        <taxon>Eukaryota</taxon>
        <taxon>Sar</taxon>
        <taxon>Alveolata</taxon>
        <taxon>Apicomplexa</taxon>
        <taxon>Aconoidasida</taxon>
        <taxon>Nephromycida</taxon>
        <taxon>Cardiosporidium</taxon>
    </lineage>
</organism>